<dbReference type="InterPro" id="IPR001107">
    <property type="entry name" value="Band_7"/>
</dbReference>
<keyword evidence="1" id="KW-0812">Transmembrane</keyword>
<feature type="transmembrane region" description="Helical" evidence="1">
    <location>
        <begin position="56"/>
        <end position="83"/>
    </location>
</feature>
<dbReference type="AlphaFoldDB" id="A0A4R6V0J8"/>
<dbReference type="EMBL" id="SNYN01000004">
    <property type="protein sequence ID" value="TDQ53430.1"/>
    <property type="molecule type" value="Genomic_DNA"/>
</dbReference>
<keyword evidence="1" id="KW-1133">Transmembrane helix</keyword>
<dbReference type="PANTHER" id="PTHR43446">
    <property type="entry name" value="MEMBRANE PROTEIN-RELATED"/>
    <property type="match status" value="1"/>
</dbReference>
<dbReference type="Gene3D" id="3.30.479.30">
    <property type="entry name" value="Band 7 domain"/>
    <property type="match status" value="1"/>
</dbReference>
<comment type="caution">
    <text evidence="3">The sequence shown here is derived from an EMBL/GenBank/DDBJ whole genome shotgun (WGS) entry which is preliminary data.</text>
</comment>
<name>A0A4R6V0J8_9ACTN</name>
<dbReference type="OrthoDB" id="9813479at2"/>
<feature type="transmembrane region" description="Helical" evidence="1">
    <location>
        <begin position="29"/>
        <end position="50"/>
    </location>
</feature>
<dbReference type="Proteomes" id="UP000295281">
    <property type="component" value="Unassembled WGS sequence"/>
</dbReference>
<organism evidence="3 4">
    <name type="scientific">Actinorugispora endophytica</name>
    <dbReference type="NCBI Taxonomy" id="1605990"/>
    <lineage>
        <taxon>Bacteria</taxon>
        <taxon>Bacillati</taxon>
        <taxon>Actinomycetota</taxon>
        <taxon>Actinomycetes</taxon>
        <taxon>Streptosporangiales</taxon>
        <taxon>Nocardiopsidaceae</taxon>
        <taxon>Actinorugispora</taxon>
    </lineage>
</organism>
<reference evidence="3 4" key="1">
    <citation type="submission" date="2019-03" db="EMBL/GenBank/DDBJ databases">
        <title>Genomic Encyclopedia of Type Strains, Phase IV (KMG-IV): sequencing the most valuable type-strain genomes for metagenomic binning, comparative biology and taxonomic classification.</title>
        <authorList>
            <person name="Goeker M."/>
        </authorList>
    </citation>
    <scope>NUCLEOTIDE SEQUENCE [LARGE SCALE GENOMIC DNA]</scope>
    <source>
        <strain evidence="3 4">DSM 46770</strain>
    </source>
</reference>
<dbReference type="Pfam" id="PF01145">
    <property type="entry name" value="Band_7"/>
    <property type="match status" value="1"/>
</dbReference>
<proteinExistence type="predicted"/>
<feature type="domain" description="Band 7" evidence="2">
    <location>
        <begin position="77"/>
        <end position="242"/>
    </location>
</feature>
<dbReference type="PANTHER" id="PTHR43446:SF1">
    <property type="entry name" value="BAND 7 DOMAIN-CONTAINING PROTEIN"/>
    <property type="match status" value="1"/>
</dbReference>
<dbReference type="SMART" id="SM00244">
    <property type="entry name" value="PHB"/>
    <property type="match status" value="1"/>
</dbReference>
<evidence type="ECO:0000256" key="1">
    <source>
        <dbReference type="SAM" id="Phobius"/>
    </source>
</evidence>
<dbReference type="CDD" id="cd03402">
    <property type="entry name" value="SPFH_like_u2"/>
    <property type="match status" value="1"/>
</dbReference>
<dbReference type="SUPFAM" id="SSF117892">
    <property type="entry name" value="Band 7/SPFH domain"/>
    <property type="match status" value="1"/>
</dbReference>
<dbReference type="InterPro" id="IPR036013">
    <property type="entry name" value="Band_7/SPFH_dom_sf"/>
</dbReference>
<evidence type="ECO:0000313" key="3">
    <source>
        <dbReference type="EMBL" id="TDQ53430.1"/>
    </source>
</evidence>
<accession>A0A4R6V0J8</accession>
<keyword evidence="4" id="KW-1185">Reference proteome</keyword>
<gene>
    <name evidence="3" type="ORF">EV190_104220</name>
</gene>
<dbReference type="RefSeq" id="WP_133740937.1">
    <property type="nucleotide sequence ID" value="NZ_SNYN01000004.1"/>
</dbReference>
<evidence type="ECO:0000259" key="2">
    <source>
        <dbReference type="SMART" id="SM00244"/>
    </source>
</evidence>
<protein>
    <submittedName>
        <fullName evidence="3">SPFH domain/Band 7 family protein</fullName>
    </submittedName>
</protein>
<evidence type="ECO:0000313" key="4">
    <source>
        <dbReference type="Proteomes" id="UP000295281"/>
    </source>
</evidence>
<keyword evidence="1" id="KW-0472">Membrane</keyword>
<sequence>MNDRTATATGVEMPAPKVRERTADGRSGLVMFGVAVVLVLVGVALAVWGISTGEGALLAVGLVAGGLIALLGLFLCLGLTVVAPNEARVVQFLGRYTGTVRTDGLRWVNPISTRSPVSTRIRNHETSVMKVNDAGGSPIEIAAVVVWQVQDTARAVFEVDDFVQFVSIQTEAAVRHIANNYPYDNHEAEGGLSLRDNADEITEKLSAEIADRVESAGVRIIESRLTHLAYASEIAQAMLQRQQAGAIVAARQRIVEGAVGMVDLALNRLAEEDVVELDEERKAAMVSNLLVVLCADRATQPVVNTGSLYS</sequence>